<protein>
    <submittedName>
        <fullName evidence="1">SET domain-containing protein 5</fullName>
    </submittedName>
</protein>
<keyword evidence="2" id="KW-1185">Reference proteome</keyword>
<dbReference type="InterPro" id="IPR053185">
    <property type="entry name" value="SET_domain_protein"/>
</dbReference>
<reference evidence="1 2" key="1">
    <citation type="submission" date="2024-02" db="EMBL/GenBank/DDBJ databases">
        <title>De novo assembly and annotation of 12 fungi associated with fruit tree decline syndrome in Ontario, Canada.</title>
        <authorList>
            <person name="Sulman M."/>
            <person name="Ellouze W."/>
            <person name="Ilyukhin E."/>
        </authorList>
    </citation>
    <scope>NUCLEOTIDE SEQUENCE [LARGE SCALE GENOMIC DNA]</scope>
    <source>
        <strain evidence="1 2">M169</strain>
    </source>
</reference>
<sequence length="263" mass="29079">MRLSDICHEVGQDEICAFTQPAFNAGHGIALVTTAHILQKMVSLPIFSSHGLQQSASKQPVGLAYRDAQIPGKGVGLVATRPLSNNDAFLSRMPIVMVDDTAFKRLGRARLTDLLTQAIGDLPQTHQAEYLNLTTHQEVKTHDEKVYEIFMKNDFITPVEGIVDFHSVFPEASEETIKESDERVEQILKLQKDLDDYSPSSAATPEKAELLVKLFEAEGLVTRMVEAYYRAALEYNGIGSAEEAVSQDVKLRLYVVANELDGS</sequence>
<name>A0ABR1P8X9_DIAER</name>
<gene>
    <name evidence="1" type="primary">SET5_4</name>
    <name evidence="1" type="ORF">SLS63_006369</name>
</gene>
<comment type="caution">
    <text evidence="1">The sequence shown here is derived from an EMBL/GenBank/DDBJ whole genome shotgun (WGS) entry which is preliminary data.</text>
</comment>
<dbReference type="Proteomes" id="UP001430848">
    <property type="component" value="Unassembled WGS sequence"/>
</dbReference>
<accession>A0ABR1P8X9</accession>
<dbReference type="PANTHER" id="PTHR47332:SF6">
    <property type="entry name" value="SET DOMAIN-CONTAINING PROTEIN"/>
    <property type="match status" value="1"/>
</dbReference>
<evidence type="ECO:0000313" key="1">
    <source>
        <dbReference type="EMBL" id="KAK7729237.1"/>
    </source>
</evidence>
<proteinExistence type="predicted"/>
<dbReference type="PANTHER" id="PTHR47332">
    <property type="entry name" value="SET DOMAIN-CONTAINING PROTEIN 5"/>
    <property type="match status" value="1"/>
</dbReference>
<dbReference type="EMBL" id="JAKNSF020000030">
    <property type="protein sequence ID" value="KAK7729237.1"/>
    <property type="molecule type" value="Genomic_DNA"/>
</dbReference>
<evidence type="ECO:0000313" key="2">
    <source>
        <dbReference type="Proteomes" id="UP001430848"/>
    </source>
</evidence>
<organism evidence="1 2">
    <name type="scientific">Diaporthe eres</name>
    <name type="common">Phomopsis oblonga</name>
    <dbReference type="NCBI Taxonomy" id="83184"/>
    <lineage>
        <taxon>Eukaryota</taxon>
        <taxon>Fungi</taxon>
        <taxon>Dikarya</taxon>
        <taxon>Ascomycota</taxon>
        <taxon>Pezizomycotina</taxon>
        <taxon>Sordariomycetes</taxon>
        <taxon>Sordariomycetidae</taxon>
        <taxon>Diaporthales</taxon>
        <taxon>Diaporthaceae</taxon>
        <taxon>Diaporthe</taxon>
        <taxon>Diaporthe eres species complex</taxon>
    </lineage>
</organism>